<accession>A0A4Y8PIM4</accession>
<evidence type="ECO:0000313" key="2">
    <source>
        <dbReference type="Proteomes" id="UP000297713"/>
    </source>
</evidence>
<dbReference type="RefSeq" id="WP_134439017.1">
    <property type="nucleotide sequence ID" value="NZ_LXQC01000013.1"/>
</dbReference>
<dbReference type="OrthoDB" id="196110at2"/>
<evidence type="ECO:0000313" key="1">
    <source>
        <dbReference type="EMBL" id="TFE72957.1"/>
    </source>
</evidence>
<dbReference type="Proteomes" id="UP000297713">
    <property type="component" value="Unassembled WGS sequence"/>
</dbReference>
<evidence type="ECO:0008006" key="3">
    <source>
        <dbReference type="Google" id="ProtNLM"/>
    </source>
</evidence>
<reference evidence="1 2" key="1">
    <citation type="submission" date="2016-05" db="EMBL/GenBank/DDBJ databases">
        <title>Diversity and Homogeneity among Thermoacidophilic Verrucomicrobia Methanotrophs Linked with Geographical Origin.</title>
        <authorList>
            <person name="Erikstad H.-A."/>
            <person name="Smestad N.B."/>
            <person name="Ceballos R.M."/>
            <person name="Birkeland N.-K."/>
        </authorList>
    </citation>
    <scope>NUCLEOTIDE SEQUENCE [LARGE SCALE GENOMIC DNA]</scope>
    <source>
        <strain evidence="1 2">Phi</strain>
    </source>
</reference>
<organism evidence="1 2">
    <name type="scientific">Methylacidiphilum caldifontis</name>
    <dbReference type="NCBI Taxonomy" id="2795386"/>
    <lineage>
        <taxon>Bacteria</taxon>
        <taxon>Pseudomonadati</taxon>
        <taxon>Verrucomicrobiota</taxon>
        <taxon>Methylacidiphilae</taxon>
        <taxon>Methylacidiphilales</taxon>
        <taxon>Methylacidiphilaceae</taxon>
        <taxon>Methylacidiphilum (ex Ratnadevi et al. 2023)</taxon>
    </lineage>
</organism>
<name>A0A4Y8PIM4_9BACT</name>
<dbReference type="EMBL" id="LXQC01000013">
    <property type="protein sequence ID" value="TFE72957.1"/>
    <property type="molecule type" value="Genomic_DNA"/>
</dbReference>
<dbReference type="AlphaFoldDB" id="A0A4Y8PIM4"/>
<comment type="caution">
    <text evidence="1">The sequence shown here is derived from an EMBL/GenBank/DDBJ whole genome shotgun (WGS) entry which is preliminary data.</text>
</comment>
<protein>
    <recommendedName>
        <fullName evidence="3">DUF4157 domain-containing protein</fullName>
    </recommendedName>
</protein>
<sequence>MSLEALLPILLPKAIAWGEEKAKDVIARGRELLPAELLIARRVGVQYPERIRLLLTKQIPFPEDPQLAEVARRLGLFFTEMNGLTLGYAIIVRQGCLSSRLLSHECRHVYQYEQAGGIANFLKEYLQSVVQFGYYNSPFEQDARAHEIEWIGP</sequence>
<proteinExistence type="predicted"/>
<gene>
    <name evidence="1" type="ORF">A7Q10_03600</name>
</gene>
<keyword evidence="2" id="KW-1185">Reference proteome</keyword>